<gene>
    <name evidence="4" type="primary">paaG</name>
    <name evidence="4" type="ORF">AK812_SmicGene18089</name>
</gene>
<evidence type="ECO:0000256" key="2">
    <source>
        <dbReference type="ARBA" id="ARBA00022946"/>
    </source>
</evidence>
<dbReference type="PROSITE" id="PS00166">
    <property type="entry name" value="ENOYL_COA_HYDRATASE"/>
    <property type="match status" value="1"/>
</dbReference>
<evidence type="ECO:0000256" key="3">
    <source>
        <dbReference type="RuleBase" id="RU003707"/>
    </source>
</evidence>
<sequence>MGRCRNPWQRVASLKETWHPIRLLVASRHLCDAPLWWRKGRARTLHRSYAEVELLSRLAKLLMPGEPIGELFRDFPVEPSENWGSRWLCPDITAYGVLNEEDAALFVEYDGYYRHYCLQGHSTDERKTNALLEYAPAGSHVLRIRHSRLSLSGMENSIQVIVNAWRAGHTPSLNHVLCQTAGHLLNGHQHVFRADVCKRLHAVRKAEMERFFSEACTFASQALFTGASEVNKADVLGFLEEDLELPVATIHALASKFPRIWGTGMNGTLKPKAAWLEDVGLSRMQVAKVVARHPQVMGYSIEANLKPKAAWLEDVGLNRMQVAKIVAGCPQVLGLSIEANLKPKVAWLEDVGLSRMQVAKVVAACPQVLGLSIEANLKPKAAFLEDFGLSRVQVAKVVARHPQVMGYSIEANLKPKAAWLEDVGLSRMQVAKVVAACPQVLGLSIEANLKPKATWLEDVGLSRSQVAKVVAGFPQVLGLSIEDNLKPTVAWLEAVGLSRKQVAKAVADFPRLLSYSIDRNLSPKLSLLQQLFADGMIGSLIVYHPPLLGYSYARLYRRSGILHRHDCLLKLAKVISLTDAQFAWFADFASTEDYEVLVERLQDMGRMNNLGKLANPVAIPYSFASSNLMSAVMSSTAGDFQFIKLEIEDDTGLAWLTLNRPEKLNALHVPAVRELREALRRIAASSAKALLLVAAGRGFCAGADLNLKAFSDAPTAPAKAPAKPDNSMQEAWNPFIEELRSFPKPTLAVVQGPTAGGGVGVALATDITIAARSAYFVLTFTPTLGICPDLGVTWQLVRRIGRGKALPLALLGDRLPAVEAEKCGLIWATYALPKCLPRSSLL</sequence>
<keyword evidence="2" id="KW-0809">Transit peptide</keyword>
<dbReference type="SUPFAM" id="SSF52096">
    <property type="entry name" value="ClpP/crotonase"/>
    <property type="match status" value="1"/>
</dbReference>
<organism evidence="4 5">
    <name type="scientific">Symbiodinium microadriaticum</name>
    <name type="common">Dinoflagellate</name>
    <name type="synonym">Zooxanthella microadriatica</name>
    <dbReference type="NCBI Taxonomy" id="2951"/>
    <lineage>
        <taxon>Eukaryota</taxon>
        <taxon>Sar</taxon>
        <taxon>Alveolata</taxon>
        <taxon>Dinophyceae</taxon>
        <taxon>Suessiales</taxon>
        <taxon>Symbiodiniaceae</taxon>
        <taxon>Symbiodinium</taxon>
    </lineage>
</organism>
<comment type="similarity">
    <text evidence="3">Belongs to the enoyl-CoA hydratase/isomerase family.</text>
</comment>
<comment type="similarity">
    <text evidence="1">Belongs to the mTERF family.</text>
</comment>
<dbReference type="Pfam" id="PF00378">
    <property type="entry name" value="ECH_1"/>
    <property type="match status" value="1"/>
</dbReference>
<dbReference type="GO" id="GO:0003676">
    <property type="term" value="F:nucleic acid binding"/>
    <property type="evidence" value="ECO:0007669"/>
    <property type="project" value="InterPro"/>
</dbReference>
<evidence type="ECO:0000313" key="4">
    <source>
        <dbReference type="EMBL" id="OLP99339.1"/>
    </source>
</evidence>
<dbReference type="OrthoDB" id="439123at2759"/>
<accession>A0A1Q9DVY4</accession>
<keyword evidence="5" id="KW-1185">Reference proteome</keyword>
<dbReference type="AlphaFoldDB" id="A0A1Q9DVY4"/>
<dbReference type="InterPro" id="IPR001753">
    <property type="entry name" value="Enoyl-CoA_hydra/iso"/>
</dbReference>
<evidence type="ECO:0000256" key="1">
    <source>
        <dbReference type="ARBA" id="ARBA00007692"/>
    </source>
</evidence>
<dbReference type="PANTHER" id="PTHR13068">
    <property type="entry name" value="CGI-12 PROTEIN-RELATED"/>
    <property type="match status" value="1"/>
</dbReference>
<dbReference type="InterPro" id="IPR029045">
    <property type="entry name" value="ClpP/crotonase-like_dom_sf"/>
</dbReference>
<dbReference type="GO" id="GO:0016853">
    <property type="term" value="F:isomerase activity"/>
    <property type="evidence" value="ECO:0007669"/>
    <property type="project" value="UniProtKB-KW"/>
</dbReference>
<dbReference type="SMART" id="SM00733">
    <property type="entry name" value="Mterf"/>
    <property type="match status" value="9"/>
</dbReference>
<dbReference type="InterPro" id="IPR003690">
    <property type="entry name" value="MTERF"/>
</dbReference>
<evidence type="ECO:0000313" key="5">
    <source>
        <dbReference type="Proteomes" id="UP000186817"/>
    </source>
</evidence>
<comment type="caution">
    <text evidence="4">The sequence shown here is derived from an EMBL/GenBank/DDBJ whole genome shotgun (WGS) entry which is preliminary data.</text>
</comment>
<dbReference type="Proteomes" id="UP000186817">
    <property type="component" value="Unassembled WGS sequence"/>
</dbReference>
<name>A0A1Q9DVY4_SYMMI</name>
<dbReference type="Gene3D" id="1.25.70.10">
    <property type="entry name" value="Transcription termination factor 3, mitochondrial"/>
    <property type="match status" value="2"/>
</dbReference>
<dbReference type="InterPro" id="IPR038538">
    <property type="entry name" value="MTERF_sf"/>
</dbReference>
<keyword evidence="4" id="KW-0413">Isomerase</keyword>
<dbReference type="EMBL" id="LSRX01000365">
    <property type="protein sequence ID" value="OLP99339.1"/>
    <property type="molecule type" value="Genomic_DNA"/>
</dbReference>
<dbReference type="Gene3D" id="3.90.226.10">
    <property type="entry name" value="2-enoyl-CoA Hydratase, Chain A, domain 1"/>
    <property type="match status" value="1"/>
</dbReference>
<dbReference type="Pfam" id="PF02536">
    <property type="entry name" value="mTERF"/>
    <property type="match status" value="1"/>
</dbReference>
<dbReference type="PANTHER" id="PTHR13068:SF173">
    <property type="entry name" value="EMB|CAB62602.1"/>
    <property type="match status" value="1"/>
</dbReference>
<dbReference type="InterPro" id="IPR018376">
    <property type="entry name" value="Enoyl-CoA_hyd/isom_CS"/>
</dbReference>
<reference evidence="4 5" key="1">
    <citation type="submission" date="2016-02" db="EMBL/GenBank/DDBJ databases">
        <title>Genome analysis of coral dinoflagellate symbionts highlights evolutionary adaptations to a symbiotic lifestyle.</title>
        <authorList>
            <person name="Aranda M."/>
            <person name="Li Y."/>
            <person name="Liew Y.J."/>
            <person name="Baumgarten S."/>
            <person name="Simakov O."/>
            <person name="Wilson M."/>
            <person name="Piel J."/>
            <person name="Ashoor H."/>
            <person name="Bougouffa S."/>
            <person name="Bajic V.B."/>
            <person name="Ryu T."/>
            <person name="Ravasi T."/>
            <person name="Bayer T."/>
            <person name="Micklem G."/>
            <person name="Kim H."/>
            <person name="Bhak J."/>
            <person name="Lajeunesse T.C."/>
            <person name="Voolstra C.R."/>
        </authorList>
    </citation>
    <scope>NUCLEOTIDE SEQUENCE [LARGE SCALE GENOMIC DNA]</scope>
    <source>
        <strain evidence="4 5">CCMP2467</strain>
    </source>
</reference>
<proteinExistence type="inferred from homology"/>
<dbReference type="CDD" id="cd06558">
    <property type="entry name" value="crotonase-like"/>
    <property type="match status" value="1"/>
</dbReference>
<protein>
    <submittedName>
        <fullName evidence="4">1,2-epoxyphenylacetyl-CoA isomerase</fullName>
    </submittedName>
</protein>